<keyword evidence="1" id="KW-0812">Transmembrane</keyword>
<evidence type="ECO:0000259" key="2">
    <source>
        <dbReference type="Pfam" id="PF06974"/>
    </source>
</evidence>
<dbReference type="RefSeq" id="XP_017777156.1">
    <property type="nucleotide sequence ID" value="XM_017921667.1"/>
</dbReference>
<feature type="domain" description="O-acyltransferase WSD1 C-terminal" evidence="2">
    <location>
        <begin position="355"/>
        <end position="483"/>
    </location>
</feature>
<dbReference type="Proteomes" id="UP000695000">
    <property type="component" value="Unplaced"/>
</dbReference>
<gene>
    <name evidence="4" type="primary">LOC108563088</name>
</gene>
<sequence>MDLLEFPKYLYILTKECVSKLLGFKDVSNILIALFLTISMTPFAVTFFGFWMLFRSLIDALLKMVYKDNYVGLMGGIDTSLIICDNCPQLVAFLEYAGTVEEMERAAIKAVDEAMRSKYEKVFYFQDTFMGYYYYHKGLASASSFVQLCTFEGSERLTKKQLSEHLVDTRKTPFINNGRAMFSLNICTNPIYFDDEPNNKNIYAVSFKFNHCLGDAGCFIKFVSQQIGELKNSEQPKPSNNTNVPTSTILDTIVNSKLLSIPFTDVDKNVLRGYNNRIEVNYIYFNEINPRRFNTLRNIRKKMGNVNLSSIIGACLGRSLHDYYKKVGASIPDVITNGHVISTKIPEIGPMTSSISAVMIKVPIGKFQDNPLVENVKFLQHQFKMIQNTMDIEVSFWLAKFATNLLPDWITKTLLSLIQVTIGLTNFQGPSEFTLFGNGDVKDLIILPDKSPGIAIHILVYTFKSGLHITGTINKSVISDWEKAQEIVDRTIYYLDELGRTCEEADMK</sequence>
<reference evidence="4" key="1">
    <citation type="submission" date="2025-08" db="UniProtKB">
        <authorList>
            <consortium name="RefSeq"/>
        </authorList>
    </citation>
    <scope>IDENTIFICATION</scope>
    <source>
        <tissue evidence="4">Whole Larva</tissue>
    </source>
</reference>
<keyword evidence="1" id="KW-1133">Transmembrane helix</keyword>
<dbReference type="Pfam" id="PF06974">
    <property type="entry name" value="WS_DGAT_C"/>
    <property type="match status" value="1"/>
</dbReference>
<accession>A0ABM1MRF6</accession>
<keyword evidence="1" id="KW-0472">Membrane</keyword>
<dbReference type="GeneID" id="108563088"/>
<evidence type="ECO:0000256" key="1">
    <source>
        <dbReference type="SAM" id="Phobius"/>
    </source>
</evidence>
<keyword evidence="3" id="KW-1185">Reference proteome</keyword>
<evidence type="ECO:0000313" key="3">
    <source>
        <dbReference type="Proteomes" id="UP000695000"/>
    </source>
</evidence>
<name>A0ABM1MRF6_NICVS</name>
<organism evidence="3 4">
    <name type="scientific">Nicrophorus vespilloides</name>
    <name type="common">Boreal carrion beetle</name>
    <dbReference type="NCBI Taxonomy" id="110193"/>
    <lineage>
        <taxon>Eukaryota</taxon>
        <taxon>Metazoa</taxon>
        <taxon>Ecdysozoa</taxon>
        <taxon>Arthropoda</taxon>
        <taxon>Hexapoda</taxon>
        <taxon>Insecta</taxon>
        <taxon>Pterygota</taxon>
        <taxon>Neoptera</taxon>
        <taxon>Endopterygota</taxon>
        <taxon>Coleoptera</taxon>
        <taxon>Polyphaga</taxon>
        <taxon>Staphyliniformia</taxon>
        <taxon>Silphidae</taxon>
        <taxon>Nicrophorinae</taxon>
        <taxon>Nicrophorus</taxon>
    </lineage>
</organism>
<evidence type="ECO:0000313" key="4">
    <source>
        <dbReference type="RefSeq" id="XP_017777156.1"/>
    </source>
</evidence>
<feature type="transmembrane region" description="Helical" evidence="1">
    <location>
        <begin position="30"/>
        <end position="54"/>
    </location>
</feature>
<dbReference type="InterPro" id="IPR009721">
    <property type="entry name" value="O-acyltransferase_WSD1_C"/>
</dbReference>
<protein>
    <submittedName>
        <fullName evidence="4">Uncharacterized protein LOC108563088</fullName>
    </submittedName>
</protein>
<proteinExistence type="predicted"/>